<proteinExistence type="predicted"/>
<accession>A0A0E9RXQ1</accession>
<evidence type="ECO:0000313" key="1">
    <source>
        <dbReference type="EMBL" id="JAH33891.1"/>
    </source>
</evidence>
<reference evidence="1" key="2">
    <citation type="journal article" date="2015" name="Fish Shellfish Immunol.">
        <title>Early steps in the European eel (Anguilla anguilla)-Vibrio vulnificus interaction in the gills: Role of the RtxA13 toxin.</title>
        <authorList>
            <person name="Callol A."/>
            <person name="Pajuelo D."/>
            <person name="Ebbesson L."/>
            <person name="Teles M."/>
            <person name="MacKenzie S."/>
            <person name="Amaro C."/>
        </authorList>
    </citation>
    <scope>NUCLEOTIDE SEQUENCE</scope>
</reference>
<protein>
    <submittedName>
        <fullName evidence="1">Uncharacterized protein</fullName>
    </submittedName>
</protein>
<sequence>MLPLVTDKHMVEGTDQAGQMEFPFFALSQAA</sequence>
<reference evidence="1" key="1">
    <citation type="submission" date="2014-11" db="EMBL/GenBank/DDBJ databases">
        <authorList>
            <person name="Amaro Gonzalez C."/>
        </authorList>
    </citation>
    <scope>NUCLEOTIDE SEQUENCE</scope>
</reference>
<dbReference type="AlphaFoldDB" id="A0A0E9RXQ1"/>
<organism evidence="1">
    <name type="scientific">Anguilla anguilla</name>
    <name type="common">European freshwater eel</name>
    <name type="synonym">Muraena anguilla</name>
    <dbReference type="NCBI Taxonomy" id="7936"/>
    <lineage>
        <taxon>Eukaryota</taxon>
        <taxon>Metazoa</taxon>
        <taxon>Chordata</taxon>
        <taxon>Craniata</taxon>
        <taxon>Vertebrata</taxon>
        <taxon>Euteleostomi</taxon>
        <taxon>Actinopterygii</taxon>
        <taxon>Neopterygii</taxon>
        <taxon>Teleostei</taxon>
        <taxon>Anguilliformes</taxon>
        <taxon>Anguillidae</taxon>
        <taxon>Anguilla</taxon>
    </lineage>
</organism>
<dbReference type="EMBL" id="GBXM01074686">
    <property type="protein sequence ID" value="JAH33891.1"/>
    <property type="molecule type" value="Transcribed_RNA"/>
</dbReference>
<name>A0A0E9RXQ1_ANGAN</name>